<comment type="caution">
    <text evidence="1">The sequence shown here is derived from an EMBL/GenBank/DDBJ whole genome shotgun (WGS) entry which is preliminary data.</text>
</comment>
<protein>
    <submittedName>
        <fullName evidence="1">Uncharacterized protein</fullName>
    </submittedName>
</protein>
<name>A0AAN9LSU4_PHACN</name>
<sequence>MQHRYSEETELDPHGIIHCPMLRLKAFLEIATNIYICSRKKENFSPAEELTSFWLFSVTFTPSLITPLFRMGSAFCFCSR</sequence>
<gene>
    <name evidence="1" type="ORF">VNO80_24051</name>
</gene>
<dbReference type="AlphaFoldDB" id="A0AAN9LSU4"/>
<keyword evidence="2" id="KW-1185">Reference proteome</keyword>
<reference evidence="1 2" key="1">
    <citation type="submission" date="2024-01" db="EMBL/GenBank/DDBJ databases">
        <title>The genomes of 5 underutilized Papilionoideae crops provide insights into root nodulation and disease resistanc.</title>
        <authorList>
            <person name="Jiang F."/>
        </authorList>
    </citation>
    <scope>NUCLEOTIDE SEQUENCE [LARGE SCALE GENOMIC DNA]</scope>
    <source>
        <strain evidence="1">JINMINGXINNONG_FW02</strain>
        <tissue evidence="1">Leaves</tissue>
    </source>
</reference>
<accession>A0AAN9LSU4</accession>
<evidence type="ECO:0000313" key="1">
    <source>
        <dbReference type="EMBL" id="KAK7341126.1"/>
    </source>
</evidence>
<organism evidence="1 2">
    <name type="scientific">Phaseolus coccineus</name>
    <name type="common">Scarlet runner bean</name>
    <name type="synonym">Phaseolus multiflorus</name>
    <dbReference type="NCBI Taxonomy" id="3886"/>
    <lineage>
        <taxon>Eukaryota</taxon>
        <taxon>Viridiplantae</taxon>
        <taxon>Streptophyta</taxon>
        <taxon>Embryophyta</taxon>
        <taxon>Tracheophyta</taxon>
        <taxon>Spermatophyta</taxon>
        <taxon>Magnoliopsida</taxon>
        <taxon>eudicotyledons</taxon>
        <taxon>Gunneridae</taxon>
        <taxon>Pentapetalae</taxon>
        <taxon>rosids</taxon>
        <taxon>fabids</taxon>
        <taxon>Fabales</taxon>
        <taxon>Fabaceae</taxon>
        <taxon>Papilionoideae</taxon>
        <taxon>50 kb inversion clade</taxon>
        <taxon>NPAAA clade</taxon>
        <taxon>indigoferoid/millettioid clade</taxon>
        <taxon>Phaseoleae</taxon>
        <taxon>Phaseolus</taxon>
    </lineage>
</organism>
<proteinExistence type="predicted"/>
<dbReference type="Proteomes" id="UP001374584">
    <property type="component" value="Unassembled WGS sequence"/>
</dbReference>
<evidence type="ECO:0000313" key="2">
    <source>
        <dbReference type="Proteomes" id="UP001374584"/>
    </source>
</evidence>
<dbReference type="EMBL" id="JAYMYR010000009">
    <property type="protein sequence ID" value="KAK7341126.1"/>
    <property type="molecule type" value="Genomic_DNA"/>
</dbReference>